<evidence type="ECO:0000313" key="4">
    <source>
        <dbReference type="Proteomes" id="UP001062165"/>
    </source>
</evidence>
<comment type="similarity">
    <text evidence="1">Belongs to the ComF/GntX family.</text>
</comment>
<keyword evidence="4" id="KW-1185">Reference proteome</keyword>
<name>A0ABY6D3S1_9BACT</name>
<dbReference type="CDD" id="cd06223">
    <property type="entry name" value="PRTases_typeI"/>
    <property type="match status" value="1"/>
</dbReference>
<dbReference type="RefSeq" id="WP_263052164.1">
    <property type="nucleotide sequence ID" value="NZ_CP106735.1"/>
</dbReference>
<dbReference type="EMBL" id="CP106735">
    <property type="protein sequence ID" value="UXX80434.1"/>
    <property type="molecule type" value="Genomic_DNA"/>
</dbReference>
<organism evidence="3 4">
    <name type="scientific">Reichenbachiella carrageenanivorans</name>
    <dbReference type="NCBI Taxonomy" id="2979869"/>
    <lineage>
        <taxon>Bacteria</taxon>
        <taxon>Pseudomonadati</taxon>
        <taxon>Bacteroidota</taxon>
        <taxon>Cytophagia</taxon>
        <taxon>Cytophagales</taxon>
        <taxon>Reichenbachiellaceae</taxon>
        <taxon>Reichenbachiella</taxon>
    </lineage>
</organism>
<dbReference type="InterPro" id="IPR051910">
    <property type="entry name" value="ComF/GntX_DNA_util-trans"/>
</dbReference>
<dbReference type="SUPFAM" id="SSF53271">
    <property type="entry name" value="PRTase-like"/>
    <property type="match status" value="1"/>
</dbReference>
<evidence type="ECO:0000313" key="3">
    <source>
        <dbReference type="EMBL" id="UXX80434.1"/>
    </source>
</evidence>
<proteinExistence type="inferred from homology"/>
<dbReference type="Gene3D" id="3.40.50.2020">
    <property type="match status" value="1"/>
</dbReference>
<dbReference type="Proteomes" id="UP001062165">
    <property type="component" value="Chromosome"/>
</dbReference>
<feature type="domain" description="Phosphoribosyltransferase" evidence="2">
    <location>
        <begin position="164"/>
        <end position="225"/>
    </location>
</feature>
<dbReference type="PANTHER" id="PTHR47505">
    <property type="entry name" value="DNA UTILIZATION PROTEIN YHGH"/>
    <property type="match status" value="1"/>
</dbReference>
<dbReference type="InterPro" id="IPR029057">
    <property type="entry name" value="PRTase-like"/>
</dbReference>
<evidence type="ECO:0000256" key="1">
    <source>
        <dbReference type="ARBA" id="ARBA00008007"/>
    </source>
</evidence>
<reference evidence="3" key="1">
    <citation type="submission" date="2022-10" db="EMBL/GenBank/DDBJ databases">
        <title>Comparative genomics and taxonomic characterization of three novel marine species of genus Reichenbachiella exhibiting antioxidant and polysaccharide degradation activities.</title>
        <authorList>
            <person name="Muhammad N."/>
            <person name="Lee Y.-J."/>
            <person name="Ko J."/>
            <person name="Kim S.-G."/>
        </authorList>
    </citation>
    <scope>NUCLEOTIDE SEQUENCE</scope>
    <source>
        <strain evidence="3">Wsw4-B4</strain>
    </source>
</reference>
<accession>A0ABY6D3S1</accession>
<dbReference type="InterPro" id="IPR000836">
    <property type="entry name" value="PRTase_dom"/>
</dbReference>
<protein>
    <submittedName>
        <fullName evidence="3">ComF family protein</fullName>
    </submittedName>
</protein>
<sequence length="230" mass="25904">MIKKYWKDFLSLIYPNVCYNCDVALVEGEEKICLRCYRDFPLTKYHLTVPNPLVQMCSGNEKVKGAFCYMKFNKHGIAQLMLHELKYKGNISMGLALGQWFARYIQTELKEAEIDVIIPVPLHKAKQRKRGYNQSEVLARGMNKITGISIVRQALIRTKNVSTQTKKGKVERWQNVDDLYQVINAEQLEGKNVLLLDDVITTGATIAAAAEVLSVSGVGQIYLGCIASGK</sequence>
<dbReference type="PANTHER" id="PTHR47505:SF1">
    <property type="entry name" value="DNA UTILIZATION PROTEIN YHGH"/>
    <property type="match status" value="1"/>
</dbReference>
<dbReference type="Pfam" id="PF00156">
    <property type="entry name" value="Pribosyltran"/>
    <property type="match status" value="1"/>
</dbReference>
<gene>
    <name evidence="3" type="ORF">N7E81_04885</name>
</gene>
<evidence type="ECO:0000259" key="2">
    <source>
        <dbReference type="Pfam" id="PF00156"/>
    </source>
</evidence>